<reference evidence="12" key="1">
    <citation type="submission" date="2017-05" db="EMBL/GenBank/DDBJ databases">
        <authorList>
            <person name="Imhoff J.F."/>
            <person name="Rahn T."/>
            <person name="Kuenzel S."/>
            <person name="Neulinger S.C."/>
        </authorList>
    </citation>
    <scope>NUCLEOTIDE SEQUENCE</scope>
    <source>
        <strain evidence="12">DSM 4395</strain>
    </source>
</reference>
<evidence type="ECO:0000256" key="8">
    <source>
        <dbReference type="ARBA" id="ARBA00037071"/>
    </source>
</evidence>
<evidence type="ECO:0000256" key="6">
    <source>
        <dbReference type="ARBA" id="ARBA00023186"/>
    </source>
</evidence>
<dbReference type="EC" id="5.2.1.8" evidence="10"/>
<dbReference type="RefSeq" id="WP_201245590.1">
    <property type="nucleotide sequence ID" value="NZ_NHSF01000059.1"/>
</dbReference>
<organism evidence="12 13">
    <name type="scientific">Halochromatium salexigens</name>
    <name type="common">Chromatium salexigens</name>
    <dbReference type="NCBI Taxonomy" id="49447"/>
    <lineage>
        <taxon>Bacteria</taxon>
        <taxon>Pseudomonadati</taxon>
        <taxon>Pseudomonadota</taxon>
        <taxon>Gammaproteobacteria</taxon>
        <taxon>Chromatiales</taxon>
        <taxon>Chromatiaceae</taxon>
        <taxon>Halochromatium</taxon>
    </lineage>
</organism>
<evidence type="ECO:0000256" key="10">
    <source>
        <dbReference type="RuleBase" id="RU003915"/>
    </source>
</evidence>
<evidence type="ECO:0000256" key="9">
    <source>
        <dbReference type="PROSITE-ProRule" id="PRU00277"/>
    </source>
</evidence>
<dbReference type="Proteomes" id="UP001296967">
    <property type="component" value="Unassembled WGS sequence"/>
</dbReference>
<keyword evidence="13" id="KW-1185">Reference proteome</keyword>
<dbReference type="GO" id="GO:0003755">
    <property type="term" value="F:peptidyl-prolyl cis-trans isomerase activity"/>
    <property type="evidence" value="ECO:0007669"/>
    <property type="project" value="UniProtKB-UniRule"/>
</dbReference>
<gene>
    <name evidence="12" type="ORF">CCR82_09775</name>
</gene>
<evidence type="ECO:0000256" key="2">
    <source>
        <dbReference type="ARBA" id="ARBA00004496"/>
    </source>
</evidence>
<comment type="similarity">
    <text evidence="3 10">Belongs to the FKBP-type PPIase family.</text>
</comment>
<evidence type="ECO:0000256" key="7">
    <source>
        <dbReference type="ARBA" id="ARBA00023235"/>
    </source>
</evidence>
<keyword evidence="5 9" id="KW-0697">Rotamase</keyword>
<keyword evidence="6" id="KW-0143">Chaperone</keyword>
<evidence type="ECO:0000313" key="13">
    <source>
        <dbReference type="Proteomes" id="UP001296967"/>
    </source>
</evidence>
<keyword evidence="4" id="KW-0963">Cytoplasm</keyword>
<name>A0AAJ0UGD2_HALSE</name>
<dbReference type="PROSITE" id="PS50059">
    <property type="entry name" value="FKBP_PPIASE"/>
    <property type="match status" value="1"/>
</dbReference>
<evidence type="ECO:0000256" key="4">
    <source>
        <dbReference type="ARBA" id="ARBA00022490"/>
    </source>
</evidence>
<evidence type="ECO:0000256" key="3">
    <source>
        <dbReference type="ARBA" id="ARBA00006577"/>
    </source>
</evidence>
<dbReference type="GO" id="GO:0005737">
    <property type="term" value="C:cytoplasm"/>
    <property type="evidence" value="ECO:0007669"/>
    <property type="project" value="UniProtKB-SubCell"/>
</dbReference>
<dbReference type="PANTHER" id="PTHR47861:SF3">
    <property type="entry name" value="FKBP-TYPE PEPTIDYL-PROLYL CIS-TRANS ISOMERASE SLYD"/>
    <property type="match status" value="1"/>
</dbReference>
<reference evidence="12" key="2">
    <citation type="journal article" date="2020" name="Microorganisms">
        <title>Osmotic Adaptation and Compatible Solute Biosynthesis of Phototrophic Bacteria as Revealed from Genome Analyses.</title>
        <authorList>
            <person name="Imhoff J.F."/>
            <person name="Rahn T."/>
            <person name="Kunzel S."/>
            <person name="Keller A."/>
            <person name="Neulinger S.C."/>
        </authorList>
    </citation>
    <scope>NUCLEOTIDE SEQUENCE</scope>
    <source>
        <strain evidence="12">DSM 4395</strain>
    </source>
</reference>
<dbReference type="InterPro" id="IPR046357">
    <property type="entry name" value="PPIase_dom_sf"/>
</dbReference>
<dbReference type="GO" id="GO:0042026">
    <property type="term" value="P:protein refolding"/>
    <property type="evidence" value="ECO:0007669"/>
    <property type="project" value="UniProtKB-ARBA"/>
</dbReference>
<proteinExistence type="inferred from homology"/>
<comment type="subcellular location">
    <subcellularLocation>
        <location evidence="2">Cytoplasm</location>
    </subcellularLocation>
</comment>
<evidence type="ECO:0000259" key="11">
    <source>
        <dbReference type="PROSITE" id="PS50059"/>
    </source>
</evidence>
<dbReference type="PANTHER" id="PTHR47861">
    <property type="entry name" value="FKBP-TYPE PEPTIDYL-PROLYL CIS-TRANS ISOMERASE SLYD"/>
    <property type="match status" value="1"/>
</dbReference>
<feature type="domain" description="PPIase FKBP-type" evidence="11">
    <location>
        <begin position="7"/>
        <end position="101"/>
    </location>
</feature>
<evidence type="ECO:0000256" key="1">
    <source>
        <dbReference type="ARBA" id="ARBA00000971"/>
    </source>
</evidence>
<dbReference type="EMBL" id="NHSF01000059">
    <property type="protein sequence ID" value="MBK5930801.1"/>
    <property type="molecule type" value="Genomic_DNA"/>
</dbReference>
<accession>A0AAJ0UGD2</accession>
<dbReference type="SUPFAM" id="SSF54534">
    <property type="entry name" value="FKBP-like"/>
    <property type="match status" value="1"/>
</dbReference>
<evidence type="ECO:0000313" key="12">
    <source>
        <dbReference type="EMBL" id="MBK5930801.1"/>
    </source>
</evidence>
<comment type="function">
    <text evidence="8">Also involved in hydrogenase metallocenter assembly, probably by participating in the nickel insertion step. This function in hydrogenase biosynthesis requires chaperone activity and the presence of the metal-binding domain, but not PPIase activity.</text>
</comment>
<sequence>MSEAKSGDTVKVHYTGTLSDGTEFDSSRGQEPLEFTLGQGQMISGFEDAVLGMALGENKTVTLASEEAYGERNEAMVQEVPRSAIPPEIELTEGMLLQAQGPDGETLRFTVADFNEEAVTVDGNHPLAGRDLTFQLELVQIA</sequence>
<dbReference type="Gene3D" id="3.10.50.40">
    <property type="match status" value="1"/>
</dbReference>
<keyword evidence="7 9" id="KW-0413">Isomerase</keyword>
<protein>
    <recommendedName>
        <fullName evidence="10">Peptidyl-prolyl cis-trans isomerase</fullName>
        <ecNumber evidence="10">5.2.1.8</ecNumber>
    </recommendedName>
</protein>
<dbReference type="InterPro" id="IPR001179">
    <property type="entry name" value="PPIase_FKBP_dom"/>
</dbReference>
<comment type="catalytic activity">
    <reaction evidence="1 9 10">
        <text>[protein]-peptidylproline (omega=180) = [protein]-peptidylproline (omega=0)</text>
        <dbReference type="Rhea" id="RHEA:16237"/>
        <dbReference type="Rhea" id="RHEA-COMP:10747"/>
        <dbReference type="Rhea" id="RHEA-COMP:10748"/>
        <dbReference type="ChEBI" id="CHEBI:83833"/>
        <dbReference type="ChEBI" id="CHEBI:83834"/>
        <dbReference type="EC" id="5.2.1.8"/>
    </reaction>
</comment>
<dbReference type="Pfam" id="PF00254">
    <property type="entry name" value="FKBP_C"/>
    <property type="match status" value="1"/>
</dbReference>
<evidence type="ECO:0000256" key="5">
    <source>
        <dbReference type="ARBA" id="ARBA00023110"/>
    </source>
</evidence>
<comment type="caution">
    <text evidence="12">The sequence shown here is derived from an EMBL/GenBank/DDBJ whole genome shotgun (WGS) entry which is preliminary data.</text>
</comment>
<dbReference type="AlphaFoldDB" id="A0AAJ0UGD2"/>